<reference evidence="5 6" key="1">
    <citation type="journal article" date="2018" name="IMA Fungus">
        <title>IMA Genome-F 9: Draft genome sequence of Annulohypoxylon stygium, Aspergillus mulundensis, Berkeleyomyces basicola (syn. Thielaviopsis basicola), Ceratocystis smalleyi, two Cercospora beticola strains, Coleophoma cylindrospora, Fusarium fracticaudum, Phialophora cf. hyalina, and Morchella septimelata.</title>
        <authorList>
            <person name="Wingfield B.D."/>
            <person name="Bills G.F."/>
            <person name="Dong Y."/>
            <person name="Huang W."/>
            <person name="Nel W.J."/>
            <person name="Swalarsk-Parry B.S."/>
            <person name="Vaghefi N."/>
            <person name="Wilken P.M."/>
            <person name="An Z."/>
            <person name="de Beer Z.W."/>
            <person name="De Vos L."/>
            <person name="Chen L."/>
            <person name="Duong T.A."/>
            <person name="Gao Y."/>
            <person name="Hammerbacher A."/>
            <person name="Kikkert J.R."/>
            <person name="Li Y."/>
            <person name="Li H."/>
            <person name="Li K."/>
            <person name="Li Q."/>
            <person name="Liu X."/>
            <person name="Ma X."/>
            <person name="Naidoo K."/>
            <person name="Pethybridge S.J."/>
            <person name="Sun J."/>
            <person name="Steenkamp E.T."/>
            <person name="van der Nest M.A."/>
            <person name="van Wyk S."/>
            <person name="Wingfield M.J."/>
            <person name="Xiong C."/>
            <person name="Yue Q."/>
            <person name="Zhang X."/>
        </authorList>
    </citation>
    <scope>NUCLEOTIDE SEQUENCE [LARGE SCALE GENOMIC DNA]</scope>
    <source>
        <strain evidence="5 6">BP6252</strain>
    </source>
</reference>
<feature type="compositionally biased region" description="Basic and acidic residues" evidence="2">
    <location>
        <begin position="105"/>
        <end position="155"/>
    </location>
</feature>
<protein>
    <recommendedName>
        <fullName evidence="4">Heterokaryon incompatibility domain-containing protein</fullName>
    </recommendedName>
</protein>
<sequence>MAMSRDSKQWGRRNVESARIGGRDFWLLPRGEDGDRFLMREQEKAPEPMRFEDPVLKEVPKYEYTRLPSDKKMIRLLKLYSGEASGTEIYCELVEVEYDTEFHVPTRIQEEKGSASESSDKKSTSDKKDDEGERSDLEEQHKSRDEKEDKKERVERKKRMERRALQKVVDDLEKEKQRGEQEPRGTGNDADNREEGFREQKEDPELKRKLQAWKDVKRREEKYEALSWCWGNEEEDYAVLIKSEGRTYKKRVRKELALAMKYLRRPGQERTLWIDAICIDQTNPNERNHQVQMMSRVYTRAQQVCIWLGEADADSDIAIEFIKGEMKELKNFDTLTSDEQYSRKWQALMSLMQRDWFFRRWVVQEIALSSAAMVYCGHHSVPWKSFAVAVELFVEVETATHRLSEVMKRDEKFRHVPGWFEYVSELGASLLVQATGKVFRTKRSPMQPGPGGSDEGTELYHSQEKQKEDEDELLKRLMETQTIDPLERRSLLSLEYLVSTMFIFQASEPRDVVYSLLAIARDASPFAPAFYGQEDQKLFLVMTLLDRFLAEKPFIVDYSRPYSDVSRDFVEFSIQRMYKIDPYQALDILCRPWALDPPRGRSKRLRKPKKGETNTVVEEPWLMQKRKPMEWKKCERKLEENKDGFWEEKERKFKQRYKKDGNLKWVSDSQTTTEQYRAAALKLAKAKWEEPCKVDGCTSEKEADCPLHSWSRIKTRYFSQTPGSNKTAEQVSSDIDLPSWVSRASQAPFMLDHAPGMEMRKTSRANADPLVGAPLDGHRNYNASGSEKLDLAALYFKKRPIMNTYSLYVKGFELDIVKDVEDASQLGSIPKAWLDLGGWENTEEDPPDEFWRTIVADRGRDDRNPPYYYARACKESVHKGSHLGGSVNTAALIHDEQNSIVAEFCRRVRAVIWNRCLFRTEGDRLGLASKVKKGDKVCILNGCTVPVILREVKKDTSTPFKNGEATGLTELELESEEDRIETLKACIRRAVSNRKRKAKYRPQKNKYKEANQWQKKINAKISGTKGGEDVTSDVEEYNKKMQETVDEWQLIMDAKYTYLDKKKKEDDKEDTQRVKKGKEDEERKEGDDFRKGLANEITKARDMKKAAENTRLIAQKTKDDAQKAKEDAQKVHNGDGSAGNKIPDKKSKELNDALQKATKDLEEATTKANEEIARADGIIARAERKADIAAEKVAKKEANEHASLGILSGFLGSSILIGFLLWFGILSINISVGILGVGILSVGIFRGISLSLGILKAKIKARKDAAAKRDNEGGAAEQDLGDESKDSKYFWYEFKGECYLHGMMDGEAIREKFYKDLRDRTFELR</sequence>
<keyword evidence="6" id="KW-1185">Reference proteome</keyword>
<feature type="region of interest" description="Disordered" evidence="2">
    <location>
        <begin position="441"/>
        <end position="465"/>
    </location>
</feature>
<feature type="compositionally biased region" description="Basic and acidic residues" evidence="2">
    <location>
        <begin position="190"/>
        <end position="206"/>
    </location>
</feature>
<feature type="domain" description="Heterokaryon incompatibility" evidence="4">
    <location>
        <begin position="223"/>
        <end position="365"/>
    </location>
</feature>
<dbReference type="OrthoDB" id="3477286at2759"/>
<evidence type="ECO:0000256" key="2">
    <source>
        <dbReference type="SAM" id="MobiDB-lite"/>
    </source>
</evidence>
<dbReference type="STRING" id="1849047.A0A3D8R0U9"/>
<dbReference type="EMBL" id="PDLM01000010">
    <property type="protein sequence ID" value="RDW67578.1"/>
    <property type="molecule type" value="Genomic_DNA"/>
</dbReference>
<evidence type="ECO:0000256" key="3">
    <source>
        <dbReference type="SAM" id="Phobius"/>
    </source>
</evidence>
<feature type="coiled-coil region" evidence="1">
    <location>
        <begin position="1147"/>
        <end position="1199"/>
    </location>
</feature>
<keyword evidence="1" id="KW-0175">Coiled coil</keyword>
<keyword evidence="3" id="KW-0812">Transmembrane</keyword>
<dbReference type="PANTHER" id="PTHR24148:SF64">
    <property type="entry name" value="HETEROKARYON INCOMPATIBILITY DOMAIN-CONTAINING PROTEIN"/>
    <property type="match status" value="1"/>
</dbReference>
<evidence type="ECO:0000313" key="5">
    <source>
        <dbReference type="EMBL" id="RDW67578.1"/>
    </source>
</evidence>
<evidence type="ECO:0000313" key="6">
    <source>
        <dbReference type="Proteomes" id="UP000256645"/>
    </source>
</evidence>
<dbReference type="PANTHER" id="PTHR24148">
    <property type="entry name" value="ANKYRIN REPEAT DOMAIN-CONTAINING PROTEIN 39 HOMOLOG-RELATED"/>
    <property type="match status" value="1"/>
</dbReference>
<feature type="region of interest" description="Disordered" evidence="2">
    <location>
        <begin position="105"/>
        <end position="206"/>
    </location>
</feature>
<feature type="region of interest" description="Disordered" evidence="2">
    <location>
        <begin position="1117"/>
        <end position="1147"/>
    </location>
</feature>
<accession>A0A3D8R0U9</accession>
<evidence type="ECO:0000256" key="1">
    <source>
        <dbReference type="SAM" id="Coils"/>
    </source>
</evidence>
<organism evidence="5 6">
    <name type="scientific">Coleophoma cylindrospora</name>
    <dbReference type="NCBI Taxonomy" id="1849047"/>
    <lineage>
        <taxon>Eukaryota</taxon>
        <taxon>Fungi</taxon>
        <taxon>Dikarya</taxon>
        <taxon>Ascomycota</taxon>
        <taxon>Pezizomycotina</taxon>
        <taxon>Leotiomycetes</taxon>
        <taxon>Helotiales</taxon>
        <taxon>Dermateaceae</taxon>
        <taxon>Coleophoma</taxon>
    </lineage>
</organism>
<keyword evidence="3" id="KW-0472">Membrane</keyword>
<proteinExistence type="predicted"/>
<feature type="compositionally biased region" description="Basic and acidic residues" evidence="2">
    <location>
        <begin position="1117"/>
        <end position="1133"/>
    </location>
</feature>
<comment type="caution">
    <text evidence="5">The sequence shown here is derived from an EMBL/GenBank/DDBJ whole genome shotgun (WGS) entry which is preliminary data.</text>
</comment>
<dbReference type="Pfam" id="PF06985">
    <property type="entry name" value="HET"/>
    <property type="match status" value="1"/>
</dbReference>
<feature type="transmembrane region" description="Helical" evidence="3">
    <location>
        <begin position="1232"/>
        <end position="1255"/>
    </location>
</feature>
<dbReference type="InterPro" id="IPR052895">
    <property type="entry name" value="HetReg/Transcr_Mod"/>
</dbReference>
<keyword evidence="3" id="KW-1133">Transmembrane helix</keyword>
<evidence type="ECO:0000259" key="4">
    <source>
        <dbReference type="Pfam" id="PF06985"/>
    </source>
</evidence>
<name>A0A3D8R0U9_9HELO</name>
<gene>
    <name evidence="5" type="ORF">BP6252_08974</name>
</gene>
<feature type="transmembrane region" description="Helical" evidence="3">
    <location>
        <begin position="1204"/>
        <end position="1226"/>
    </location>
</feature>
<feature type="compositionally biased region" description="Basic and acidic residues" evidence="2">
    <location>
        <begin position="162"/>
        <end position="183"/>
    </location>
</feature>
<dbReference type="Proteomes" id="UP000256645">
    <property type="component" value="Unassembled WGS sequence"/>
</dbReference>
<dbReference type="InterPro" id="IPR010730">
    <property type="entry name" value="HET"/>
</dbReference>
<feature type="region of interest" description="Disordered" evidence="2">
    <location>
        <begin position="1062"/>
        <end position="1087"/>
    </location>
</feature>